<keyword evidence="2" id="KW-1185">Reference proteome</keyword>
<protein>
    <submittedName>
        <fullName evidence="1">Uncharacterized protein</fullName>
    </submittedName>
</protein>
<evidence type="ECO:0000313" key="2">
    <source>
        <dbReference type="Proteomes" id="UP000595140"/>
    </source>
</evidence>
<evidence type="ECO:0000313" key="1">
    <source>
        <dbReference type="EMBL" id="VFQ67159.1"/>
    </source>
</evidence>
<reference evidence="1 2" key="1">
    <citation type="submission" date="2018-04" db="EMBL/GenBank/DDBJ databases">
        <authorList>
            <person name="Vogel A."/>
        </authorList>
    </citation>
    <scope>NUCLEOTIDE SEQUENCE [LARGE SCALE GENOMIC DNA]</scope>
</reference>
<dbReference type="AlphaFoldDB" id="A0A484KVC1"/>
<gene>
    <name evidence="1" type="ORF">CCAM_LOCUS8935</name>
</gene>
<sequence length="137" mass="15330">MHVRPKAGDRWLKNRAVGVANESRELQGLPVSCGSSVILVVVDRLTKYAHFGSLPGDFDAHWTAFHFINMEKPSTIEVLKYCFTSQDGEPTTFVFEIETRYNTIKSQQTQECVGDSSEMDDIDAYVEVAGGVVKKRV</sequence>
<name>A0A484KVC1_9ASTE</name>
<proteinExistence type="predicted"/>
<dbReference type="EMBL" id="OOIL02000571">
    <property type="protein sequence ID" value="VFQ67159.1"/>
    <property type="molecule type" value="Genomic_DNA"/>
</dbReference>
<organism evidence="1 2">
    <name type="scientific">Cuscuta campestris</name>
    <dbReference type="NCBI Taxonomy" id="132261"/>
    <lineage>
        <taxon>Eukaryota</taxon>
        <taxon>Viridiplantae</taxon>
        <taxon>Streptophyta</taxon>
        <taxon>Embryophyta</taxon>
        <taxon>Tracheophyta</taxon>
        <taxon>Spermatophyta</taxon>
        <taxon>Magnoliopsida</taxon>
        <taxon>eudicotyledons</taxon>
        <taxon>Gunneridae</taxon>
        <taxon>Pentapetalae</taxon>
        <taxon>asterids</taxon>
        <taxon>lamiids</taxon>
        <taxon>Solanales</taxon>
        <taxon>Convolvulaceae</taxon>
        <taxon>Cuscuteae</taxon>
        <taxon>Cuscuta</taxon>
        <taxon>Cuscuta subgen. Grammica</taxon>
        <taxon>Cuscuta sect. Cleistogrammica</taxon>
    </lineage>
</organism>
<dbReference type="OrthoDB" id="674670at2759"/>
<accession>A0A484KVC1</accession>
<dbReference type="Proteomes" id="UP000595140">
    <property type="component" value="Unassembled WGS sequence"/>
</dbReference>